<evidence type="ECO:0000256" key="2">
    <source>
        <dbReference type="ARBA" id="ARBA00008061"/>
    </source>
</evidence>
<comment type="caution">
    <text evidence="9">The sequence shown here is derived from an EMBL/GenBank/DDBJ whole genome shotgun (WGS) entry which is preliminary data.</text>
</comment>
<keyword evidence="7" id="KW-0732">Signal</keyword>
<sequence length="615" mass="71766">MHFRAILCLILGFNFSHLSWARSRKLDWWQQEVIYQIYPRSFKDSNADGVGDLKGIYTKLPYLKSLGIGVIWLSPILKSPMVDFGYDVSNFREIDPTFGAMDDFDNLVRRARKLGLRVMMDYVPNHTSDQHEWFQKSIKRIAPYTDYYVWKDAKYVNGVRHPPNNWLSDFGKSAWEWNDERKQYYLHQFSIQQPDLDFRNPVVFEEMKNNIIFWLDKGIDGLRIDSANFLIEDDRFLDEPKSNIPNVLPEQQNYLVHIYSRDQRQSVSVIQNWRPVFDRYSKRGSTRLMITEAYTNLKNITAYYGTNSSLGAHLPFNFLMITDVGKESNAHDLKNTIESWYENMPEFGWANWVIGNHDNPRPATRYGHFLVDGLHMLQMLLPGTPIVYNGDEVGMEDTYIRWDQTKDPRALNAGPLRYLETTRDACRTPFQWDDTENAGFTKSLHTWLPVNPGYWKVNVKMELKKQDRITHLEIFRDLVQLRKNIVFQRGDLYLYVLSDWVLALTRSFSDHATYAVVINLGSEITISNLFKVRPTLPRKMSVVIPSVNSNFVKGDIIQTDAITLRPKASVVLTTSEEEWEIKSEAKVEESIEAEDEDEEEEVKNDQNSIPKSASE</sequence>
<gene>
    <name evidence="9" type="ORF">V9T40_004520</name>
</gene>
<dbReference type="InterPro" id="IPR006047">
    <property type="entry name" value="GH13_cat_dom"/>
</dbReference>
<reference evidence="9 10" key="1">
    <citation type="submission" date="2024-03" db="EMBL/GenBank/DDBJ databases">
        <title>Adaptation during the transition from Ophiocordyceps entomopathogen to insect associate is accompanied by gene loss and intensified selection.</title>
        <authorList>
            <person name="Ward C.M."/>
            <person name="Onetto C.A."/>
            <person name="Borneman A.R."/>
        </authorList>
    </citation>
    <scope>NUCLEOTIDE SEQUENCE [LARGE SCALE GENOMIC DNA]</scope>
    <source>
        <strain evidence="9">AWRI1</strain>
        <tissue evidence="9">Single Adult Female</tissue>
    </source>
</reference>
<comment type="similarity">
    <text evidence="2">Belongs to the glycosyl hydrolase 13 family.</text>
</comment>
<dbReference type="PANTHER" id="PTHR10357:SF179">
    <property type="entry name" value="NEUTRAL AND BASIC AMINO ACID TRANSPORT PROTEIN RBAT"/>
    <property type="match status" value="1"/>
</dbReference>
<protein>
    <recommendedName>
        <fullName evidence="3">alpha-glucosidase</fullName>
        <ecNumber evidence="3">3.2.1.20</ecNumber>
    </recommendedName>
</protein>
<dbReference type="GO" id="GO:0005975">
    <property type="term" value="P:carbohydrate metabolic process"/>
    <property type="evidence" value="ECO:0007669"/>
    <property type="project" value="InterPro"/>
</dbReference>
<dbReference type="SMART" id="SM00642">
    <property type="entry name" value="Aamy"/>
    <property type="match status" value="1"/>
</dbReference>
<dbReference type="CDD" id="cd11328">
    <property type="entry name" value="AmyAc_maltase"/>
    <property type="match status" value="1"/>
</dbReference>
<evidence type="ECO:0000313" key="9">
    <source>
        <dbReference type="EMBL" id="KAK7604247.1"/>
    </source>
</evidence>
<dbReference type="InterPro" id="IPR045857">
    <property type="entry name" value="O16G_dom_2"/>
</dbReference>
<name>A0AAN9YAU1_9HEMI</name>
<evidence type="ECO:0000256" key="1">
    <source>
        <dbReference type="ARBA" id="ARBA00001657"/>
    </source>
</evidence>
<feature type="region of interest" description="Disordered" evidence="6">
    <location>
        <begin position="583"/>
        <end position="615"/>
    </location>
</feature>
<dbReference type="SUPFAM" id="SSF51445">
    <property type="entry name" value="(Trans)glycosidases"/>
    <property type="match status" value="1"/>
</dbReference>
<dbReference type="FunFam" id="3.90.400.10:FF:000001">
    <property type="entry name" value="Maltase A3, isoform A"/>
    <property type="match status" value="1"/>
</dbReference>
<dbReference type="Pfam" id="PF00128">
    <property type="entry name" value="Alpha-amylase"/>
    <property type="match status" value="1"/>
</dbReference>
<dbReference type="InterPro" id="IPR013780">
    <property type="entry name" value="Glyco_hydro_b"/>
</dbReference>
<dbReference type="PANTHER" id="PTHR10357">
    <property type="entry name" value="ALPHA-AMYLASE FAMILY MEMBER"/>
    <property type="match status" value="1"/>
</dbReference>
<organism evidence="9 10">
    <name type="scientific">Parthenolecanium corni</name>
    <dbReference type="NCBI Taxonomy" id="536013"/>
    <lineage>
        <taxon>Eukaryota</taxon>
        <taxon>Metazoa</taxon>
        <taxon>Ecdysozoa</taxon>
        <taxon>Arthropoda</taxon>
        <taxon>Hexapoda</taxon>
        <taxon>Insecta</taxon>
        <taxon>Pterygota</taxon>
        <taxon>Neoptera</taxon>
        <taxon>Paraneoptera</taxon>
        <taxon>Hemiptera</taxon>
        <taxon>Sternorrhyncha</taxon>
        <taxon>Coccoidea</taxon>
        <taxon>Coccidae</taxon>
        <taxon>Parthenolecanium</taxon>
    </lineage>
</organism>
<feature type="compositionally biased region" description="Acidic residues" evidence="6">
    <location>
        <begin position="590"/>
        <end position="602"/>
    </location>
</feature>
<accession>A0AAN9YAU1</accession>
<keyword evidence="5" id="KW-0326">Glycosidase</keyword>
<dbReference type="EC" id="3.2.1.20" evidence="3"/>
<dbReference type="Gene3D" id="3.20.20.80">
    <property type="entry name" value="Glycosidases"/>
    <property type="match status" value="1"/>
</dbReference>
<dbReference type="Proteomes" id="UP001367676">
    <property type="component" value="Unassembled WGS sequence"/>
</dbReference>
<evidence type="ECO:0000256" key="3">
    <source>
        <dbReference type="ARBA" id="ARBA00012741"/>
    </source>
</evidence>
<feature type="compositionally biased region" description="Polar residues" evidence="6">
    <location>
        <begin position="605"/>
        <end position="615"/>
    </location>
</feature>
<evidence type="ECO:0000256" key="4">
    <source>
        <dbReference type="ARBA" id="ARBA00023180"/>
    </source>
</evidence>
<dbReference type="AlphaFoldDB" id="A0AAN9YAU1"/>
<keyword evidence="4" id="KW-0325">Glycoprotein</keyword>
<dbReference type="InterPro" id="IPR017853">
    <property type="entry name" value="GH"/>
</dbReference>
<feature type="domain" description="Glycosyl hydrolase family 13 catalytic" evidence="8">
    <location>
        <begin position="36"/>
        <end position="427"/>
    </location>
</feature>
<proteinExistence type="inferred from homology"/>
<comment type="catalytic activity">
    <reaction evidence="1">
        <text>Hydrolysis of terminal, non-reducing (1-&gt;4)-linked alpha-D-glucose residues with release of alpha-D-glucose.</text>
        <dbReference type="EC" id="3.2.1.20"/>
    </reaction>
</comment>
<keyword evidence="5" id="KW-0378">Hydrolase</keyword>
<evidence type="ECO:0000313" key="10">
    <source>
        <dbReference type="Proteomes" id="UP001367676"/>
    </source>
</evidence>
<dbReference type="EMBL" id="JBBCAQ010000004">
    <property type="protein sequence ID" value="KAK7604247.1"/>
    <property type="molecule type" value="Genomic_DNA"/>
</dbReference>
<feature type="chain" id="PRO_5042912634" description="alpha-glucosidase" evidence="7">
    <location>
        <begin position="22"/>
        <end position="615"/>
    </location>
</feature>
<evidence type="ECO:0000256" key="7">
    <source>
        <dbReference type="SAM" id="SignalP"/>
    </source>
</evidence>
<dbReference type="GO" id="GO:0004558">
    <property type="term" value="F:alpha-1,4-glucosidase activity"/>
    <property type="evidence" value="ECO:0007669"/>
    <property type="project" value="UniProtKB-EC"/>
</dbReference>
<keyword evidence="10" id="KW-1185">Reference proteome</keyword>
<dbReference type="Gene3D" id="3.90.400.10">
    <property type="entry name" value="Oligo-1,6-glucosidase, Domain 2"/>
    <property type="match status" value="1"/>
</dbReference>
<dbReference type="Gene3D" id="2.60.40.1180">
    <property type="entry name" value="Golgi alpha-mannosidase II"/>
    <property type="match status" value="1"/>
</dbReference>
<feature type="signal peptide" evidence="7">
    <location>
        <begin position="1"/>
        <end position="21"/>
    </location>
</feature>
<evidence type="ECO:0000256" key="6">
    <source>
        <dbReference type="SAM" id="MobiDB-lite"/>
    </source>
</evidence>
<evidence type="ECO:0000259" key="8">
    <source>
        <dbReference type="SMART" id="SM00642"/>
    </source>
</evidence>
<evidence type="ECO:0000256" key="5">
    <source>
        <dbReference type="ARBA" id="ARBA00023295"/>
    </source>
</evidence>